<dbReference type="Gene3D" id="1.25.40.10">
    <property type="entry name" value="Tetratricopeptide repeat domain"/>
    <property type="match status" value="1"/>
</dbReference>
<keyword evidence="7" id="KW-0732">Signal</keyword>
<reference evidence="9 10" key="1">
    <citation type="journal article" date="2007" name="Nature">
        <title>Evolution of genes and genomes on the Drosophila phylogeny.</title>
        <authorList>
            <consortium name="Drosophila 12 Genomes Consortium"/>
            <person name="Clark A.G."/>
            <person name="Eisen M.B."/>
            <person name="Smith D.R."/>
            <person name="Bergman C.M."/>
            <person name="Oliver B."/>
            <person name="Markow T.A."/>
            <person name="Kaufman T.C."/>
            <person name="Kellis M."/>
            <person name="Gelbart W."/>
            <person name="Iyer V.N."/>
            <person name="Pollard D.A."/>
            <person name="Sackton T.B."/>
            <person name="Larracuente A.M."/>
            <person name="Singh N.D."/>
            <person name="Abad J.P."/>
            <person name="Abt D.N."/>
            <person name="Adryan B."/>
            <person name="Aguade M."/>
            <person name="Akashi H."/>
            <person name="Anderson W.W."/>
            <person name="Aquadro C.F."/>
            <person name="Ardell D.H."/>
            <person name="Arguello R."/>
            <person name="Artieri C.G."/>
            <person name="Barbash D.A."/>
            <person name="Barker D."/>
            <person name="Barsanti P."/>
            <person name="Batterham P."/>
            <person name="Batzoglou S."/>
            <person name="Begun D."/>
            <person name="Bhutkar A."/>
            <person name="Blanco E."/>
            <person name="Bosak S.A."/>
            <person name="Bradley R.K."/>
            <person name="Brand A.D."/>
            <person name="Brent M.R."/>
            <person name="Brooks A.N."/>
            <person name="Brown R.H."/>
            <person name="Butlin R.K."/>
            <person name="Caggese C."/>
            <person name="Calvi B.R."/>
            <person name="Bernardo de Carvalho A."/>
            <person name="Caspi A."/>
            <person name="Castrezana S."/>
            <person name="Celniker S.E."/>
            <person name="Chang J.L."/>
            <person name="Chapple C."/>
            <person name="Chatterji S."/>
            <person name="Chinwalla A."/>
            <person name="Civetta A."/>
            <person name="Clifton S.W."/>
            <person name="Comeron J.M."/>
            <person name="Costello J.C."/>
            <person name="Coyne J.A."/>
            <person name="Daub J."/>
            <person name="David R.G."/>
            <person name="Delcher A.L."/>
            <person name="Delehaunty K."/>
            <person name="Do C.B."/>
            <person name="Ebling H."/>
            <person name="Edwards K."/>
            <person name="Eickbush T."/>
            <person name="Evans J.D."/>
            <person name="Filipski A."/>
            <person name="Findeiss S."/>
            <person name="Freyhult E."/>
            <person name="Fulton L."/>
            <person name="Fulton R."/>
            <person name="Garcia A.C."/>
            <person name="Gardiner A."/>
            <person name="Garfield D.A."/>
            <person name="Garvin B.E."/>
            <person name="Gibson G."/>
            <person name="Gilbert D."/>
            <person name="Gnerre S."/>
            <person name="Godfrey J."/>
            <person name="Good R."/>
            <person name="Gotea V."/>
            <person name="Gravely B."/>
            <person name="Greenberg A.J."/>
            <person name="Griffiths-Jones S."/>
            <person name="Gross S."/>
            <person name="Guigo R."/>
            <person name="Gustafson E.A."/>
            <person name="Haerty W."/>
            <person name="Hahn M.W."/>
            <person name="Halligan D.L."/>
            <person name="Halpern A.L."/>
            <person name="Halter G.M."/>
            <person name="Han M.V."/>
            <person name="Heger A."/>
            <person name="Hillier L."/>
            <person name="Hinrichs A.S."/>
            <person name="Holmes I."/>
            <person name="Hoskins R.A."/>
            <person name="Hubisz M.J."/>
            <person name="Hultmark D."/>
            <person name="Huntley M.A."/>
            <person name="Jaffe D.B."/>
            <person name="Jagadeeshan S."/>
            <person name="Jeck W.R."/>
            <person name="Johnson J."/>
            <person name="Jones C.D."/>
            <person name="Jordan W.C."/>
            <person name="Karpen G.H."/>
            <person name="Kataoka E."/>
            <person name="Keightley P.D."/>
            <person name="Kheradpour P."/>
            <person name="Kirkness E.F."/>
            <person name="Koerich L.B."/>
            <person name="Kristiansen K."/>
            <person name="Kudrna D."/>
            <person name="Kulathinal R.J."/>
            <person name="Kumar S."/>
            <person name="Kwok R."/>
            <person name="Lander E."/>
            <person name="Langley C.H."/>
            <person name="Lapoint R."/>
            <person name="Lazzaro B.P."/>
            <person name="Lee S.J."/>
            <person name="Levesque L."/>
            <person name="Li R."/>
            <person name="Lin C.F."/>
            <person name="Lin M.F."/>
            <person name="Lindblad-Toh K."/>
            <person name="Llopart A."/>
            <person name="Long M."/>
            <person name="Low L."/>
            <person name="Lozovsky E."/>
            <person name="Lu J."/>
            <person name="Luo M."/>
            <person name="Machado C.A."/>
            <person name="Makalowski W."/>
            <person name="Marzo M."/>
            <person name="Matsuda M."/>
            <person name="Matzkin L."/>
            <person name="McAllister B."/>
            <person name="McBride C.S."/>
            <person name="McKernan B."/>
            <person name="McKernan K."/>
            <person name="Mendez-Lago M."/>
            <person name="Minx P."/>
            <person name="Mollenhauer M.U."/>
            <person name="Montooth K."/>
            <person name="Mount S.M."/>
            <person name="Mu X."/>
            <person name="Myers E."/>
            <person name="Negre B."/>
            <person name="Newfeld S."/>
            <person name="Nielsen R."/>
            <person name="Noor M.A."/>
            <person name="O'Grady P."/>
            <person name="Pachter L."/>
            <person name="Papaceit M."/>
            <person name="Parisi M.J."/>
            <person name="Parisi M."/>
            <person name="Parts L."/>
            <person name="Pedersen J.S."/>
            <person name="Pesole G."/>
            <person name="Phillippy A.M."/>
            <person name="Ponting C.P."/>
            <person name="Pop M."/>
            <person name="Porcelli D."/>
            <person name="Powell J.R."/>
            <person name="Prohaska S."/>
            <person name="Pruitt K."/>
            <person name="Puig M."/>
            <person name="Quesneville H."/>
            <person name="Ram K.R."/>
            <person name="Rand D."/>
            <person name="Rasmussen M.D."/>
            <person name="Reed L.K."/>
            <person name="Reenan R."/>
            <person name="Reily A."/>
            <person name="Remington K.A."/>
            <person name="Rieger T.T."/>
            <person name="Ritchie M.G."/>
            <person name="Robin C."/>
            <person name="Rogers Y.H."/>
            <person name="Rohde C."/>
            <person name="Rozas J."/>
            <person name="Rubenfield M.J."/>
            <person name="Ruiz A."/>
            <person name="Russo S."/>
            <person name="Salzberg S.L."/>
            <person name="Sanchez-Gracia A."/>
            <person name="Saranga D.J."/>
            <person name="Sato H."/>
            <person name="Schaeffer S.W."/>
            <person name="Schatz M.C."/>
            <person name="Schlenke T."/>
            <person name="Schwartz R."/>
            <person name="Segarra C."/>
            <person name="Singh R.S."/>
            <person name="Sirot L."/>
            <person name="Sirota M."/>
            <person name="Sisneros N.B."/>
            <person name="Smith C.D."/>
            <person name="Smith T.F."/>
            <person name="Spieth J."/>
            <person name="Stage D.E."/>
            <person name="Stark A."/>
            <person name="Stephan W."/>
            <person name="Strausberg R.L."/>
            <person name="Strempel S."/>
            <person name="Sturgill D."/>
            <person name="Sutton G."/>
            <person name="Sutton G.G."/>
            <person name="Tao W."/>
            <person name="Teichmann S."/>
            <person name="Tobari Y.N."/>
            <person name="Tomimura Y."/>
            <person name="Tsolas J.M."/>
            <person name="Valente V.L."/>
            <person name="Venter E."/>
            <person name="Venter J.C."/>
            <person name="Vicario S."/>
            <person name="Vieira F.G."/>
            <person name="Vilella A.J."/>
            <person name="Villasante A."/>
            <person name="Walenz B."/>
            <person name="Wang J."/>
            <person name="Wasserman M."/>
            <person name="Watts T."/>
            <person name="Wilson D."/>
            <person name="Wilson R.K."/>
            <person name="Wing R.A."/>
            <person name="Wolfner M.F."/>
            <person name="Wong A."/>
            <person name="Wong G.K."/>
            <person name="Wu C.I."/>
            <person name="Wu G."/>
            <person name="Yamamoto D."/>
            <person name="Yang H.P."/>
            <person name="Yang S.P."/>
            <person name="Yorke J.A."/>
            <person name="Yoshida K."/>
            <person name="Zdobnov E."/>
            <person name="Zhang P."/>
            <person name="Zhang Y."/>
            <person name="Zimin A.V."/>
            <person name="Baldwin J."/>
            <person name="Abdouelleil A."/>
            <person name="Abdulkadir J."/>
            <person name="Abebe A."/>
            <person name="Abera B."/>
            <person name="Abreu J."/>
            <person name="Acer S.C."/>
            <person name="Aftuck L."/>
            <person name="Alexander A."/>
            <person name="An P."/>
            <person name="Anderson E."/>
            <person name="Anderson S."/>
            <person name="Arachi H."/>
            <person name="Azer M."/>
            <person name="Bachantsang P."/>
            <person name="Barry A."/>
            <person name="Bayul T."/>
            <person name="Berlin A."/>
            <person name="Bessette D."/>
            <person name="Bloom T."/>
            <person name="Blye J."/>
            <person name="Boguslavskiy L."/>
            <person name="Bonnet C."/>
            <person name="Boukhgalter B."/>
            <person name="Bourzgui I."/>
            <person name="Brown A."/>
            <person name="Cahill P."/>
            <person name="Channer S."/>
            <person name="Cheshatsang Y."/>
            <person name="Chuda L."/>
            <person name="Citroen M."/>
            <person name="Collymore A."/>
            <person name="Cooke P."/>
            <person name="Costello M."/>
            <person name="D'Aco K."/>
            <person name="Daza R."/>
            <person name="De Haan G."/>
            <person name="DeGray S."/>
            <person name="DeMaso C."/>
            <person name="Dhargay N."/>
            <person name="Dooley K."/>
            <person name="Dooley E."/>
            <person name="Doricent M."/>
            <person name="Dorje P."/>
            <person name="Dorjee K."/>
            <person name="Dupes A."/>
            <person name="Elong R."/>
            <person name="Falk J."/>
            <person name="Farina A."/>
            <person name="Faro S."/>
            <person name="Ferguson D."/>
            <person name="Fisher S."/>
            <person name="Foley C.D."/>
            <person name="Franke A."/>
            <person name="Friedrich D."/>
            <person name="Gadbois L."/>
            <person name="Gearin G."/>
            <person name="Gearin C.R."/>
            <person name="Giannoukos G."/>
            <person name="Goode T."/>
            <person name="Graham J."/>
            <person name="Grandbois E."/>
            <person name="Grewal S."/>
            <person name="Gyaltsen K."/>
            <person name="Hafez N."/>
            <person name="Hagos B."/>
            <person name="Hall J."/>
            <person name="Henson C."/>
            <person name="Hollinger A."/>
            <person name="Honan T."/>
            <person name="Huard M.D."/>
            <person name="Hughes L."/>
            <person name="Hurhula B."/>
            <person name="Husby M.E."/>
            <person name="Kamat A."/>
            <person name="Kanga B."/>
            <person name="Kashin S."/>
            <person name="Khazanovich D."/>
            <person name="Kisner P."/>
            <person name="Lance K."/>
            <person name="Lara M."/>
            <person name="Lee W."/>
            <person name="Lennon N."/>
            <person name="Letendre F."/>
            <person name="LeVine R."/>
            <person name="Lipovsky A."/>
            <person name="Liu X."/>
            <person name="Liu J."/>
            <person name="Liu S."/>
            <person name="Lokyitsang T."/>
            <person name="Lokyitsang Y."/>
            <person name="Lubonja R."/>
            <person name="Lui A."/>
            <person name="MacDonald P."/>
            <person name="Magnisalis V."/>
            <person name="Maru K."/>
            <person name="Matthews C."/>
            <person name="McCusker W."/>
            <person name="McDonough S."/>
            <person name="Mehta T."/>
            <person name="Meldrim J."/>
            <person name="Meneus L."/>
            <person name="Mihai O."/>
            <person name="Mihalev A."/>
            <person name="Mihova T."/>
            <person name="Mittelman R."/>
            <person name="Mlenga V."/>
            <person name="Montmayeur A."/>
            <person name="Mulrain L."/>
            <person name="Navidi A."/>
            <person name="Naylor J."/>
            <person name="Negash T."/>
            <person name="Nguyen T."/>
            <person name="Nguyen N."/>
            <person name="Nicol R."/>
            <person name="Norbu C."/>
            <person name="Norbu N."/>
            <person name="Novod N."/>
            <person name="O'Neill B."/>
            <person name="Osman S."/>
            <person name="Markiewicz E."/>
            <person name="Oyono O.L."/>
            <person name="Patti C."/>
            <person name="Phunkhang P."/>
            <person name="Pierre F."/>
            <person name="Priest M."/>
            <person name="Raghuraman S."/>
            <person name="Rege F."/>
            <person name="Reyes R."/>
            <person name="Rise C."/>
            <person name="Rogov P."/>
            <person name="Ross K."/>
            <person name="Ryan E."/>
            <person name="Settipalli S."/>
            <person name="Shea T."/>
            <person name="Sherpa N."/>
            <person name="Shi L."/>
            <person name="Shih D."/>
            <person name="Sparrow T."/>
            <person name="Spaulding J."/>
            <person name="Stalker J."/>
            <person name="Stange-Thomann N."/>
            <person name="Stavropoulos S."/>
            <person name="Stone C."/>
            <person name="Strader C."/>
            <person name="Tesfaye S."/>
            <person name="Thomson T."/>
            <person name="Thoulutsang Y."/>
            <person name="Thoulutsang D."/>
            <person name="Topham K."/>
            <person name="Topping I."/>
            <person name="Tsamla T."/>
            <person name="Vassiliev H."/>
            <person name="Vo A."/>
            <person name="Wangchuk T."/>
            <person name="Wangdi T."/>
            <person name="Weiand M."/>
            <person name="Wilkinson J."/>
            <person name="Wilson A."/>
            <person name="Yadav S."/>
            <person name="Young G."/>
            <person name="Yu Q."/>
            <person name="Zembek L."/>
            <person name="Zhong D."/>
            <person name="Zimmer A."/>
            <person name="Zwirko Z."/>
            <person name="Jaffe D.B."/>
            <person name="Alvarez P."/>
            <person name="Brockman W."/>
            <person name="Butler J."/>
            <person name="Chin C."/>
            <person name="Gnerre S."/>
            <person name="Grabherr M."/>
            <person name="Kleber M."/>
            <person name="Mauceli E."/>
            <person name="MacCallum I."/>
        </authorList>
    </citation>
    <scope>NUCLEOTIDE SEQUENCE [LARGE SCALE GENOMIC DNA]</scope>
    <source>
        <strain evidence="9 10">TSC#14021-0224.01</strain>
    </source>
</reference>
<evidence type="ECO:0000259" key="8">
    <source>
        <dbReference type="SMART" id="SM00702"/>
    </source>
</evidence>
<keyword evidence="2" id="KW-0479">Metal-binding</keyword>
<dbReference type="HOGENOM" id="CLU_024155_2_0_1"/>
<name>B3ND67_DROER</name>
<keyword evidence="6" id="KW-0408">Iron</keyword>
<dbReference type="OrthoDB" id="420380at2759"/>
<dbReference type="AlphaFoldDB" id="B3ND67"/>
<keyword evidence="10" id="KW-1185">Reference proteome</keyword>
<dbReference type="GO" id="GO:0004656">
    <property type="term" value="F:procollagen-proline 4-dioxygenase activity"/>
    <property type="evidence" value="ECO:0007669"/>
    <property type="project" value="InterPro"/>
</dbReference>
<keyword evidence="5 9" id="KW-0560">Oxidoreductase</keyword>
<feature type="chain" id="PRO_5006455251" description="Prolyl 4-hydroxylase alpha subunit domain-containing protein" evidence="7">
    <location>
        <begin position="20"/>
        <end position="517"/>
    </location>
</feature>
<dbReference type="InterPro" id="IPR013547">
    <property type="entry name" value="P4H_N"/>
</dbReference>
<proteinExistence type="predicted"/>
<evidence type="ECO:0000256" key="7">
    <source>
        <dbReference type="SAM" id="SignalP"/>
    </source>
</evidence>
<evidence type="ECO:0000313" key="9">
    <source>
        <dbReference type="EMBL" id="EDV51860.2"/>
    </source>
</evidence>
<evidence type="ECO:0000256" key="1">
    <source>
        <dbReference type="ARBA" id="ARBA00001961"/>
    </source>
</evidence>
<dbReference type="InterPro" id="IPR011990">
    <property type="entry name" value="TPR-like_helical_dom_sf"/>
</dbReference>
<dbReference type="EMBL" id="CH954178">
    <property type="protein sequence ID" value="EDV51860.2"/>
    <property type="molecule type" value="Genomic_DNA"/>
</dbReference>
<feature type="non-terminal residue" evidence="9">
    <location>
        <position position="517"/>
    </location>
</feature>
<dbReference type="KEGG" id="der:6546204"/>
<sequence length="517" mass="58781">MFMILSICLTSLGLPGGLSEMTIDSAMSVAGMKGLVAMEGFLISQMENYTAALKNKIDLLESFLQEVQSKREISRSNPREFVAHPLNAFSLIRRLHEDWTQSELLMLNQVGLEHLESIKNVLDEAQPTDMDLNDAINGIIALQQFYNLQPGDIANGLLLGQQYNASLSTLDCQALANACMNTNFDKYALNWYKTAVEHYNDDRDGQVYREVFGFKLPDLYINYTSALISKGFEGTAWNLLRDVSDIDATLWSLRKAVYDVRKIGIPDPTFPITPWIDVAGCQRVWPTRQHQSCHYEKNTSDFLRIAPLKVETLSVKPHIVLYHDVIYDSEISKVKNISLPSLRSPSRILRAEDHNLKLAKIREDPRSPLSLRIKDMTGEDVEEDTDLQIENYGICGFRFYHNDNLESQDQTAKLGDRLTSILFFMNDVALGGAFVFLNANLTIFPQKGSALVWRNLDHSLQPKEDLLQHLSCPVIVGSKWTLVKWLHERPQMFSRPCTNNRKLKAHNQSMKLKALNK</sequence>
<dbReference type="SMART" id="SM00702">
    <property type="entry name" value="P4Hc"/>
    <property type="match status" value="1"/>
</dbReference>
<evidence type="ECO:0000256" key="4">
    <source>
        <dbReference type="ARBA" id="ARBA00022964"/>
    </source>
</evidence>
<dbReference type="PANTHER" id="PTHR10869">
    <property type="entry name" value="PROLYL 4-HYDROXYLASE ALPHA SUBUNIT"/>
    <property type="match status" value="1"/>
</dbReference>
<dbReference type="Proteomes" id="UP000008711">
    <property type="component" value="Unassembled WGS sequence"/>
</dbReference>
<feature type="domain" description="Prolyl 4-hydroxylase alpha subunit" evidence="8">
    <location>
        <begin position="317"/>
        <end position="487"/>
    </location>
</feature>
<comment type="cofactor">
    <cofactor evidence="1">
        <name>L-ascorbate</name>
        <dbReference type="ChEBI" id="CHEBI:38290"/>
    </cofactor>
</comment>
<reference evidence="9 10" key="2">
    <citation type="journal article" date="2008" name="Bioinformatics">
        <title>Assembly reconciliation.</title>
        <authorList>
            <person name="Zimin A.V."/>
            <person name="Smith D.R."/>
            <person name="Sutton G."/>
            <person name="Yorke J.A."/>
        </authorList>
    </citation>
    <scope>NUCLEOTIDE SEQUENCE [LARGE SCALE GENOMIC DNA]</scope>
    <source>
        <strain evidence="9 10">TSC#14021-0224.01</strain>
    </source>
</reference>
<evidence type="ECO:0000256" key="5">
    <source>
        <dbReference type="ARBA" id="ARBA00023002"/>
    </source>
</evidence>
<organism evidence="9 10">
    <name type="scientific">Drosophila erecta</name>
    <name type="common">Fruit fly</name>
    <dbReference type="NCBI Taxonomy" id="7220"/>
    <lineage>
        <taxon>Eukaryota</taxon>
        <taxon>Metazoa</taxon>
        <taxon>Ecdysozoa</taxon>
        <taxon>Arthropoda</taxon>
        <taxon>Hexapoda</taxon>
        <taxon>Insecta</taxon>
        <taxon>Pterygota</taxon>
        <taxon>Neoptera</taxon>
        <taxon>Endopterygota</taxon>
        <taxon>Diptera</taxon>
        <taxon>Brachycera</taxon>
        <taxon>Muscomorpha</taxon>
        <taxon>Ephydroidea</taxon>
        <taxon>Drosophilidae</taxon>
        <taxon>Drosophila</taxon>
        <taxon>Sophophora</taxon>
    </lineage>
</organism>
<keyword evidence="4" id="KW-0223">Dioxygenase</keyword>
<dbReference type="InterPro" id="IPR045054">
    <property type="entry name" value="P4HA-like"/>
</dbReference>
<evidence type="ECO:0000256" key="6">
    <source>
        <dbReference type="ARBA" id="ARBA00023004"/>
    </source>
</evidence>
<evidence type="ECO:0000313" key="10">
    <source>
        <dbReference type="Proteomes" id="UP000008711"/>
    </source>
</evidence>
<accession>B3ND67</accession>
<evidence type="ECO:0000256" key="2">
    <source>
        <dbReference type="ARBA" id="ARBA00022723"/>
    </source>
</evidence>
<dbReference type="Gene3D" id="2.60.120.620">
    <property type="entry name" value="q2cbj1_9rhob like domain"/>
    <property type="match status" value="1"/>
</dbReference>
<dbReference type="eggNOG" id="KOG1591">
    <property type="taxonomic scope" value="Eukaryota"/>
</dbReference>
<dbReference type="GO" id="GO:0031418">
    <property type="term" value="F:L-ascorbic acid binding"/>
    <property type="evidence" value="ECO:0007669"/>
    <property type="project" value="UniProtKB-KW"/>
</dbReference>
<protein>
    <recommendedName>
        <fullName evidence="8">Prolyl 4-hydroxylase alpha subunit domain-containing protein</fullName>
    </recommendedName>
</protein>
<gene>
    <name evidence="9" type="primary">Dere\GG13661</name>
    <name evidence="9" type="synonym">dere_GLEANR_13906</name>
    <name evidence="9" type="synonym">GG13661</name>
    <name evidence="9" type="ORF">Dere_GG13661</name>
</gene>
<feature type="signal peptide" evidence="7">
    <location>
        <begin position="1"/>
        <end position="19"/>
    </location>
</feature>
<dbReference type="PANTHER" id="PTHR10869:SF244">
    <property type="entry name" value="PROLYL 4-HYDROXYLASE SUBUNIT ALPHA-2"/>
    <property type="match status" value="1"/>
</dbReference>
<evidence type="ECO:0000256" key="3">
    <source>
        <dbReference type="ARBA" id="ARBA00022896"/>
    </source>
</evidence>
<dbReference type="GO" id="GO:0005783">
    <property type="term" value="C:endoplasmic reticulum"/>
    <property type="evidence" value="ECO:0007669"/>
    <property type="project" value="InterPro"/>
</dbReference>
<keyword evidence="3" id="KW-0847">Vitamin C</keyword>
<dbReference type="Gene3D" id="6.10.140.1460">
    <property type="match status" value="1"/>
</dbReference>
<dbReference type="GO" id="GO:0005506">
    <property type="term" value="F:iron ion binding"/>
    <property type="evidence" value="ECO:0007669"/>
    <property type="project" value="InterPro"/>
</dbReference>
<dbReference type="Pfam" id="PF08336">
    <property type="entry name" value="P4Ha_N"/>
    <property type="match status" value="1"/>
</dbReference>
<dbReference type="InterPro" id="IPR006620">
    <property type="entry name" value="Pro_4_hyd_alph"/>
</dbReference>